<feature type="compositionally biased region" description="Low complexity" evidence="7">
    <location>
        <begin position="235"/>
        <end position="251"/>
    </location>
</feature>
<dbReference type="SUPFAM" id="SSF101801">
    <property type="entry name" value="Surface presentation of antigens (SPOA)"/>
    <property type="match status" value="1"/>
</dbReference>
<dbReference type="InterPro" id="IPR012826">
    <property type="entry name" value="FliN"/>
</dbReference>
<dbReference type="Pfam" id="PF04509">
    <property type="entry name" value="CheC"/>
    <property type="match status" value="2"/>
</dbReference>
<evidence type="ECO:0000256" key="5">
    <source>
        <dbReference type="ARBA" id="ARBA00022779"/>
    </source>
</evidence>
<evidence type="ECO:0000259" key="8">
    <source>
        <dbReference type="Pfam" id="PF01052"/>
    </source>
</evidence>
<dbReference type="GO" id="GO:0009425">
    <property type="term" value="C:bacterial-type flagellum basal body"/>
    <property type="evidence" value="ECO:0007669"/>
    <property type="project" value="InterPro"/>
</dbReference>
<dbReference type="KEGG" id="dai:Desaci_3819"/>
<dbReference type="InterPro" id="IPR051469">
    <property type="entry name" value="FliN/MopA/SpaO"/>
</dbReference>
<keyword evidence="10" id="KW-0969">Cilium</keyword>
<dbReference type="GO" id="GO:0003774">
    <property type="term" value="F:cytoskeletal motor activity"/>
    <property type="evidence" value="ECO:0007669"/>
    <property type="project" value="InterPro"/>
</dbReference>
<comment type="similarity">
    <text evidence="2">Belongs to the FliN/MopA/SpaO family.</text>
</comment>
<keyword evidence="6" id="KW-0472">Membrane</keyword>
<evidence type="ECO:0000256" key="3">
    <source>
        <dbReference type="ARBA" id="ARBA00022475"/>
    </source>
</evidence>
<dbReference type="NCBIfam" id="TIGR02480">
    <property type="entry name" value="fliN"/>
    <property type="match status" value="1"/>
</dbReference>
<dbReference type="InterPro" id="IPR001543">
    <property type="entry name" value="FliN-like_C"/>
</dbReference>
<keyword evidence="10" id="KW-0282">Flagellum</keyword>
<proteinExistence type="inferred from homology"/>
<dbReference type="Pfam" id="PF01052">
    <property type="entry name" value="FliMN_C"/>
    <property type="match status" value="1"/>
</dbReference>
<dbReference type="InterPro" id="IPR001172">
    <property type="entry name" value="FliN_T3SS_HrcQb"/>
</dbReference>
<protein>
    <submittedName>
        <fullName evidence="10">Flagellar motor switch protein FliN</fullName>
    </submittedName>
</protein>
<dbReference type="AlphaFoldDB" id="I4DA76"/>
<evidence type="ECO:0000256" key="2">
    <source>
        <dbReference type="ARBA" id="ARBA00009226"/>
    </source>
</evidence>
<evidence type="ECO:0000256" key="7">
    <source>
        <dbReference type="SAM" id="MobiDB-lite"/>
    </source>
</evidence>
<dbReference type="Gene3D" id="3.40.1550.10">
    <property type="entry name" value="CheC-like"/>
    <property type="match status" value="1"/>
</dbReference>
<sequence length="393" mass="42172">MGNEILSQEEINALLQGTADLDSNPAPMQAEDSLSEMEKDTLGEIANISMGTAATTLSMLLGKKVDITTPKVDVTTSEQIMKDYPVPSVICNVKYKVGIEGSNLLILSQQDGSVIVDLMMGGDGKNPTPGLSDLQISGISEAMNQMMGSAATSMSTMFKATVDITPPDLMLNDLAANSNIIRDTLTQDEPLVRISFRMIVEDVIDSTLIQVIPLSVAQRMVNKLMSAMSRDVPAAATTQPAAPQQNVANQVSYQTPPPAPPSYEATYPSANYPPYAGGQAAAQNRIQTPVQPVQFAPIQQGQIPKQPENLNLILDVPLQISVELGRAKKTIKEILEMGPGSVIELDRLAGESVDMIVNGKLIAKCEVVIVNETFGIRITDIVQPIERVNTLKS</sequence>
<dbReference type="Proteomes" id="UP000002892">
    <property type="component" value="Chromosome"/>
</dbReference>
<dbReference type="PANTHER" id="PTHR43484:SF1">
    <property type="entry name" value="FLAGELLAR MOTOR SWITCH PROTEIN FLIN"/>
    <property type="match status" value="1"/>
</dbReference>
<dbReference type="PANTHER" id="PTHR43484">
    <property type="match status" value="1"/>
</dbReference>
<dbReference type="InterPro" id="IPR036429">
    <property type="entry name" value="SpoA-like_sf"/>
</dbReference>
<keyword evidence="11" id="KW-1185">Reference proteome</keyword>
<dbReference type="PRINTS" id="PR00956">
    <property type="entry name" value="FLGMOTORFLIN"/>
</dbReference>
<dbReference type="RefSeq" id="WP_014828687.1">
    <property type="nucleotide sequence ID" value="NC_018068.1"/>
</dbReference>
<dbReference type="EMBL" id="CP003639">
    <property type="protein sequence ID" value="AFM42700.1"/>
    <property type="molecule type" value="Genomic_DNA"/>
</dbReference>
<evidence type="ECO:0000256" key="4">
    <source>
        <dbReference type="ARBA" id="ARBA00022500"/>
    </source>
</evidence>
<dbReference type="InterPro" id="IPR028976">
    <property type="entry name" value="CheC-like_sf"/>
</dbReference>
<organism evidence="10 11">
    <name type="scientific">Desulfosporosinus acidiphilus (strain DSM 22704 / JCM 16185 / SJ4)</name>
    <dbReference type="NCBI Taxonomy" id="646529"/>
    <lineage>
        <taxon>Bacteria</taxon>
        <taxon>Bacillati</taxon>
        <taxon>Bacillota</taxon>
        <taxon>Clostridia</taxon>
        <taxon>Eubacteriales</taxon>
        <taxon>Desulfitobacteriaceae</taxon>
        <taxon>Desulfosporosinus</taxon>
    </lineage>
</organism>
<gene>
    <name evidence="10" type="ordered locus">Desaci_3819</name>
</gene>
<feature type="domain" description="CheC-like protein" evidence="9">
    <location>
        <begin position="37"/>
        <end position="72"/>
    </location>
</feature>
<dbReference type="SUPFAM" id="SSF103039">
    <property type="entry name" value="CheC-like"/>
    <property type="match status" value="1"/>
</dbReference>
<feature type="domain" description="Flagellar motor switch protein FliN-like C-terminal" evidence="8">
    <location>
        <begin position="312"/>
        <end position="382"/>
    </location>
</feature>
<keyword evidence="4" id="KW-0145">Chemotaxis</keyword>
<dbReference type="NCBIfam" id="NF005995">
    <property type="entry name" value="PRK08119.1"/>
    <property type="match status" value="1"/>
</dbReference>
<dbReference type="OrthoDB" id="9773459at2"/>
<dbReference type="GO" id="GO:0006935">
    <property type="term" value="P:chemotaxis"/>
    <property type="evidence" value="ECO:0007669"/>
    <property type="project" value="UniProtKB-KW"/>
</dbReference>
<accession>I4DA76</accession>
<dbReference type="GO" id="GO:0071973">
    <property type="term" value="P:bacterial-type flagellum-dependent cell motility"/>
    <property type="evidence" value="ECO:0007669"/>
    <property type="project" value="InterPro"/>
</dbReference>
<dbReference type="Gene3D" id="2.30.330.10">
    <property type="entry name" value="SpoA-like"/>
    <property type="match status" value="1"/>
</dbReference>
<dbReference type="eggNOG" id="COG1886">
    <property type="taxonomic scope" value="Bacteria"/>
</dbReference>
<feature type="region of interest" description="Disordered" evidence="7">
    <location>
        <begin position="235"/>
        <end position="270"/>
    </location>
</feature>
<keyword evidence="5" id="KW-0283">Flagellar rotation</keyword>
<dbReference type="GO" id="GO:0005886">
    <property type="term" value="C:plasma membrane"/>
    <property type="evidence" value="ECO:0007669"/>
    <property type="project" value="UniProtKB-SubCell"/>
</dbReference>
<dbReference type="eggNOG" id="COG1776">
    <property type="taxonomic scope" value="Bacteria"/>
</dbReference>
<keyword evidence="3" id="KW-1003">Cell membrane</keyword>
<evidence type="ECO:0000256" key="1">
    <source>
        <dbReference type="ARBA" id="ARBA00004413"/>
    </source>
</evidence>
<name>I4DA76_DESAJ</name>
<dbReference type="GO" id="GO:0016787">
    <property type="term" value="F:hydrolase activity"/>
    <property type="evidence" value="ECO:0007669"/>
    <property type="project" value="InterPro"/>
</dbReference>
<keyword evidence="10" id="KW-0966">Cell projection</keyword>
<dbReference type="STRING" id="646529.Desaci_3819"/>
<dbReference type="CDD" id="cd17907">
    <property type="entry name" value="FliY_FliN-Y"/>
    <property type="match status" value="1"/>
</dbReference>
<evidence type="ECO:0000313" key="10">
    <source>
        <dbReference type="EMBL" id="AFM42700.1"/>
    </source>
</evidence>
<comment type="subcellular location">
    <subcellularLocation>
        <location evidence="1">Cell membrane</location>
        <topology evidence="1">Peripheral membrane protein</topology>
        <orientation evidence="1">Cytoplasmic side</orientation>
    </subcellularLocation>
</comment>
<dbReference type="InterPro" id="IPR007597">
    <property type="entry name" value="CheC"/>
</dbReference>
<evidence type="ECO:0000256" key="6">
    <source>
        <dbReference type="ARBA" id="ARBA00023136"/>
    </source>
</evidence>
<feature type="domain" description="CheC-like protein" evidence="9">
    <location>
        <begin position="139"/>
        <end position="170"/>
    </location>
</feature>
<evidence type="ECO:0000259" key="9">
    <source>
        <dbReference type="Pfam" id="PF04509"/>
    </source>
</evidence>
<reference evidence="10 11" key="1">
    <citation type="journal article" date="2012" name="J. Bacteriol.">
        <title>Complete genome sequences of Desulfosporosinus orientis DSM765T, Desulfosporosinus youngiae DSM17734T, Desulfosporosinus meridiei DSM13257T, and Desulfosporosinus acidiphilus DSM22704T.</title>
        <authorList>
            <person name="Pester M."/>
            <person name="Brambilla E."/>
            <person name="Alazard D."/>
            <person name="Rattei T."/>
            <person name="Weinmaier T."/>
            <person name="Han J."/>
            <person name="Lucas S."/>
            <person name="Lapidus A."/>
            <person name="Cheng J.F."/>
            <person name="Goodwin L."/>
            <person name="Pitluck S."/>
            <person name="Peters L."/>
            <person name="Ovchinnikova G."/>
            <person name="Teshima H."/>
            <person name="Detter J.C."/>
            <person name="Han C.S."/>
            <person name="Tapia R."/>
            <person name="Land M.L."/>
            <person name="Hauser L."/>
            <person name="Kyrpides N.C."/>
            <person name="Ivanova N.N."/>
            <person name="Pagani I."/>
            <person name="Huntmann M."/>
            <person name="Wei C.L."/>
            <person name="Davenport K.W."/>
            <person name="Daligault H."/>
            <person name="Chain P.S."/>
            <person name="Chen A."/>
            <person name="Mavromatis K."/>
            <person name="Markowitz V."/>
            <person name="Szeto E."/>
            <person name="Mikhailova N."/>
            <person name="Pati A."/>
            <person name="Wagner M."/>
            <person name="Woyke T."/>
            <person name="Ollivier B."/>
            <person name="Klenk H.P."/>
            <person name="Spring S."/>
            <person name="Loy A."/>
        </authorList>
    </citation>
    <scope>NUCLEOTIDE SEQUENCE [LARGE SCALE GENOMIC DNA]</scope>
    <source>
        <strain evidence="11">DSM 22704 / JCM 16185 / SJ4</strain>
    </source>
</reference>
<evidence type="ECO:0000313" key="11">
    <source>
        <dbReference type="Proteomes" id="UP000002892"/>
    </source>
</evidence>
<dbReference type="HOGENOM" id="CLU_033893_0_0_9"/>